<evidence type="ECO:0000313" key="2">
    <source>
        <dbReference type="Proteomes" id="UP000034076"/>
    </source>
</evidence>
<organism evidence="1 2">
    <name type="scientific">Christensenella hongkongensis</name>
    <dbReference type="NCBI Taxonomy" id="270498"/>
    <lineage>
        <taxon>Bacteria</taxon>
        <taxon>Bacillati</taxon>
        <taxon>Bacillota</taxon>
        <taxon>Clostridia</taxon>
        <taxon>Christensenellales</taxon>
        <taxon>Christensenellaceae</taxon>
        <taxon>Christensenella</taxon>
    </lineage>
</organism>
<dbReference type="EMBL" id="LAYJ01000116">
    <property type="protein sequence ID" value="KKI49856.1"/>
    <property type="molecule type" value="Genomic_DNA"/>
</dbReference>
<name>A0A0M2NFV9_9FIRM</name>
<dbReference type="STRING" id="270498.CHK_2664"/>
<proteinExistence type="predicted"/>
<dbReference type="Proteomes" id="UP000034076">
    <property type="component" value="Unassembled WGS sequence"/>
</dbReference>
<accession>A0A0M2NFV9</accession>
<sequence length="44" mass="5014">MIKKIRMNIFYYKINGAWNCFDAAVTHGFQNAELRTGNDTGCSI</sequence>
<comment type="caution">
    <text evidence="1">The sequence shown here is derived from an EMBL/GenBank/DDBJ whole genome shotgun (WGS) entry which is preliminary data.</text>
</comment>
<gene>
    <name evidence="1" type="ORF">CHK_2664</name>
</gene>
<dbReference type="AlphaFoldDB" id="A0A0M2NFV9"/>
<evidence type="ECO:0000313" key="1">
    <source>
        <dbReference type="EMBL" id="KKI49856.1"/>
    </source>
</evidence>
<keyword evidence="2" id="KW-1185">Reference proteome</keyword>
<protein>
    <submittedName>
        <fullName evidence="1">Uncharacterized protein</fullName>
    </submittedName>
</protein>
<reference evidence="1 2" key="1">
    <citation type="submission" date="2015-04" db="EMBL/GenBank/DDBJ databases">
        <title>Draft genome sequence of bacteremic isolate Catabacter hongkongensis type strain HKU16T.</title>
        <authorList>
            <person name="Lau S.K."/>
            <person name="Teng J.L."/>
            <person name="Huang Y."/>
            <person name="Curreem S.O."/>
            <person name="Tsui S.K."/>
            <person name="Woo P.C."/>
        </authorList>
    </citation>
    <scope>NUCLEOTIDE SEQUENCE [LARGE SCALE GENOMIC DNA]</scope>
    <source>
        <strain evidence="1 2">HKU16</strain>
    </source>
</reference>